<reference evidence="3" key="1">
    <citation type="submission" date="2012-12" db="EMBL/GenBank/DDBJ databases">
        <authorList>
            <person name="Hellsten U."/>
            <person name="Grimwood J."/>
            <person name="Chapman J.A."/>
            <person name="Shapiro H."/>
            <person name="Aerts A."/>
            <person name="Otillar R.P."/>
            <person name="Terry A.Y."/>
            <person name="Boore J.L."/>
            <person name="Simakov O."/>
            <person name="Marletaz F."/>
            <person name="Cho S.-J."/>
            <person name="Edsinger-Gonzales E."/>
            <person name="Havlak P."/>
            <person name="Kuo D.-H."/>
            <person name="Larsson T."/>
            <person name="Lv J."/>
            <person name="Arendt D."/>
            <person name="Savage R."/>
            <person name="Osoegawa K."/>
            <person name="de Jong P."/>
            <person name="Lindberg D.R."/>
            <person name="Seaver E.C."/>
            <person name="Weisblat D.A."/>
            <person name="Putnam N.H."/>
            <person name="Grigoriev I.V."/>
            <person name="Rokhsar D.S."/>
        </authorList>
    </citation>
    <scope>NUCLEOTIDE SEQUENCE</scope>
    <source>
        <strain evidence="3">I ESC-2004</strain>
    </source>
</reference>
<evidence type="ECO:0000313" key="1">
    <source>
        <dbReference type="EMBL" id="ELU01755.1"/>
    </source>
</evidence>
<dbReference type="EMBL" id="KB304715">
    <property type="protein sequence ID" value="ELU01755.1"/>
    <property type="molecule type" value="Genomic_DNA"/>
</dbReference>
<evidence type="ECO:0000313" key="3">
    <source>
        <dbReference type="Proteomes" id="UP000014760"/>
    </source>
</evidence>
<protein>
    <submittedName>
        <fullName evidence="1 2">Uncharacterized protein</fullName>
    </submittedName>
</protein>
<keyword evidence="3" id="KW-1185">Reference proteome</keyword>
<dbReference type="EnsemblMetazoa" id="CapteT195186">
    <property type="protein sequence ID" value="CapteP195186"/>
    <property type="gene ID" value="CapteG195186"/>
</dbReference>
<reference evidence="2" key="3">
    <citation type="submission" date="2015-06" db="UniProtKB">
        <authorList>
            <consortium name="EnsemblMetazoa"/>
        </authorList>
    </citation>
    <scope>IDENTIFICATION</scope>
</reference>
<accession>R7U5V8</accession>
<dbReference type="AlphaFoldDB" id="R7U5V8"/>
<dbReference type="EMBL" id="AMQN01009150">
    <property type="status" value="NOT_ANNOTATED_CDS"/>
    <property type="molecule type" value="Genomic_DNA"/>
</dbReference>
<name>R7U5V8_CAPTE</name>
<dbReference type="HOGENOM" id="CLU_1449025_0_0_1"/>
<dbReference type="Proteomes" id="UP000014760">
    <property type="component" value="Unassembled WGS sequence"/>
</dbReference>
<reference evidence="1 3" key="2">
    <citation type="journal article" date="2013" name="Nature">
        <title>Insights into bilaterian evolution from three spiralian genomes.</title>
        <authorList>
            <person name="Simakov O."/>
            <person name="Marletaz F."/>
            <person name="Cho S.J."/>
            <person name="Edsinger-Gonzales E."/>
            <person name="Havlak P."/>
            <person name="Hellsten U."/>
            <person name="Kuo D.H."/>
            <person name="Larsson T."/>
            <person name="Lv J."/>
            <person name="Arendt D."/>
            <person name="Savage R."/>
            <person name="Osoegawa K."/>
            <person name="de Jong P."/>
            <person name="Grimwood J."/>
            <person name="Chapman J.A."/>
            <person name="Shapiro H."/>
            <person name="Aerts A."/>
            <person name="Otillar R.P."/>
            <person name="Terry A.Y."/>
            <person name="Boore J.L."/>
            <person name="Grigoriev I.V."/>
            <person name="Lindberg D.R."/>
            <person name="Seaver E.C."/>
            <person name="Weisblat D.A."/>
            <person name="Putnam N.H."/>
            <person name="Rokhsar D.S."/>
        </authorList>
    </citation>
    <scope>NUCLEOTIDE SEQUENCE</scope>
    <source>
        <strain evidence="1 3">I ESC-2004</strain>
    </source>
</reference>
<organism evidence="1">
    <name type="scientific">Capitella teleta</name>
    <name type="common">Polychaete worm</name>
    <dbReference type="NCBI Taxonomy" id="283909"/>
    <lineage>
        <taxon>Eukaryota</taxon>
        <taxon>Metazoa</taxon>
        <taxon>Spiralia</taxon>
        <taxon>Lophotrochozoa</taxon>
        <taxon>Annelida</taxon>
        <taxon>Polychaeta</taxon>
        <taxon>Sedentaria</taxon>
        <taxon>Scolecida</taxon>
        <taxon>Capitellidae</taxon>
        <taxon>Capitella</taxon>
    </lineage>
</organism>
<gene>
    <name evidence="1" type="ORF">CAPTEDRAFT_195186</name>
</gene>
<sequence length="187" mass="21383">MAHWVNLSFLRGSKESRKMIKCTAEQTVGDILSNEFDQGERISKVVGAVSDHYKYYYKGGHHLFLPSTDSRARSRPIGLAVPKPPSLDRKNPPDTHPVIYKIMKMTGHRLWIPNLKIKKLGDDQKERRQERRGVKEVAVEEAMTEVIDERIPVMPAVSFKYSRRSQASVPSVKLPNPYYKFPCLGCT</sequence>
<evidence type="ECO:0000313" key="2">
    <source>
        <dbReference type="EnsemblMetazoa" id="CapteP195186"/>
    </source>
</evidence>
<dbReference type="EMBL" id="AMQN01009149">
    <property type="status" value="NOT_ANNOTATED_CDS"/>
    <property type="molecule type" value="Genomic_DNA"/>
</dbReference>
<proteinExistence type="predicted"/>